<reference evidence="2" key="2">
    <citation type="journal article" date="2000" name="Genome Res.">
        <title>Normalization and subtraction of cap-trapper-selected cDNAs to prepare full-length cDNA libraries for rapid discovery of new genes.</title>
        <authorList>
            <person name="Carninci P."/>
            <person name="Shibata Y."/>
            <person name="Hayatsu N."/>
            <person name="Sugahara Y."/>
            <person name="Shibata K."/>
            <person name="Itoh M."/>
            <person name="Konno H."/>
            <person name="Okazaki Y."/>
            <person name="Muramatsu M."/>
            <person name="Hayashizaki Y."/>
        </authorList>
    </citation>
    <scope>NUCLEOTIDE SEQUENCE</scope>
    <source>
        <strain evidence="2">C57BL/6J</strain>
        <tissue evidence="2">Cerebellum</tissue>
    </source>
</reference>
<reference evidence="2" key="7">
    <citation type="journal article" date="2005" name="Science">
        <title>The Transcriptional Landscape of the Mammalian Genome.</title>
        <authorList>
            <consortium name="The FANTOM Consortium"/>
            <consortium name="Riken Genome Exploration Research Group and Genome Science Group (Genome Network Project Core Group)"/>
        </authorList>
    </citation>
    <scope>NUCLEOTIDE SEQUENCE</scope>
    <source>
        <strain evidence="2">C57BL/6J</strain>
        <tissue evidence="2">Cerebellum</tissue>
    </source>
</reference>
<gene>
    <name evidence="3" type="primary">Usp31</name>
</gene>
<evidence type="ECO:0000256" key="1">
    <source>
        <dbReference type="SAM" id="Phobius"/>
    </source>
</evidence>
<keyword evidence="1" id="KW-0812">Transmembrane</keyword>
<dbReference type="AGR" id="MGI:1923429"/>
<proteinExistence type="evidence at transcript level"/>
<reference evidence="2" key="6">
    <citation type="submission" date="2004-03" db="EMBL/GenBank/DDBJ databases">
        <authorList>
            <person name="Arakawa T."/>
            <person name="Carninci P."/>
            <person name="Fukuda S."/>
            <person name="Hashizume W."/>
            <person name="Hayashida K."/>
            <person name="Hori F."/>
            <person name="Iida J."/>
            <person name="Imamura K."/>
            <person name="Imotani K."/>
            <person name="Itoh M."/>
            <person name="Kanagawa S."/>
            <person name="Kawai J."/>
            <person name="Kojima M."/>
            <person name="Konno H."/>
            <person name="Murata M."/>
            <person name="Nakamura M."/>
            <person name="Ninomiya N."/>
            <person name="Nishiyori H."/>
            <person name="Nomura K."/>
            <person name="Ohno M."/>
            <person name="Sakazume N."/>
            <person name="Sano H."/>
            <person name="Sasaki D."/>
            <person name="Shibata K."/>
            <person name="Shiraki T."/>
            <person name="Tagami M."/>
            <person name="Tagami Y."/>
            <person name="Waki K."/>
            <person name="Watahiki A."/>
            <person name="Muramatsu M."/>
            <person name="Hayashizaki Y."/>
        </authorList>
    </citation>
    <scope>NUCLEOTIDE SEQUENCE</scope>
    <source>
        <strain evidence="2">C57BL/6J</strain>
        <tissue evidence="2">Cerebellum</tissue>
    </source>
</reference>
<reference evidence="2" key="4">
    <citation type="journal article" date="2001" name="Nature">
        <title>Functional annotation of a full-length mouse cDNA collection.</title>
        <authorList>
            <consortium name="The RIKEN Genome Exploration Research Group Phase II Team and the FANTOM Consortium"/>
        </authorList>
    </citation>
    <scope>NUCLEOTIDE SEQUENCE</scope>
    <source>
        <strain evidence="2">C57BL/6J</strain>
        <tissue evidence="2">Cerebellum</tissue>
    </source>
</reference>
<protein>
    <submittedName>
        <fullName evidence="2">Uncharacterized protein</fullName>
    </submittedName>
</protein>
<sequence>MNSAAGTLLGAIPDWGPCFCACGSVGFSCRHLCCVALLTNCASHHWLKLSSGPLPKCVFLFLFCFVFVLILL</sequence>
<keyword evidence="1" id="KW-0472">Membrane</keyword>
<dbReference type="MEROPS" id="C19.071"/>
<reference evidence="2" key="5">
    <citation type="journal article" date="2002" name="Nature">
        <title>Analysis of the mouse transcriptome based on functional annotation of 60,770 full-length cDNAs.</title>
        <authorList>
            <consortium name="The FANTOM Consortium and the RIKEN Genome Exploration Research Group Phase I and II Team"/>
        </authorList>
    </citation>
    <scope>NUCLEOTIDE SEQUENCE</scope>
    <source>
        <strain evidence="2">C57BL/6J</strain>
        <tissue evidence="2">Cerebellum</tissue>
    </source>
</reference>
<evidence type="ECO:0000313" key="3">
    <source>
        <dbReference type="MGI" id="MGI:1923429"/>
    </source>
</evidence>
<dbReference type="EMBL" id="AK135148">
    <property type="protein sequence ID" value="BAE22440.1"/>
    <property type="molecule type" value="mRNA"/>
</dbReference>
<evidence type="ECO:0000313" key="2">
    <source>
        <dbReference type="EMBL" id="BAE22440.1"/>
    </source>
</evidence>
<reference evidence="2" key="8">
    <citation type="journal article" date="2005" name="Science">
        <title>Antisense Transcription in the Mammalian Transcriptome.</title>
        <authorList>
            <consortium name="RIKEN Genome Exploration Research Group and Genome Science Group (Genome Network Project Core Group) and the FANTOM Consortium"/>
        </authorList>
    </citation>
    <scope>NUCLEOTIDE SEQUENCE</scope>
    <source>
        <strain evidence="2">C57BL/6J</strain>
        <tissue evidence="2">Cerebellum</tissue>
    </source>
</reference>
<keyword evidence="1" id="KW-1133">Transmembrane helix</keyword>
<reference evidence="2" key="1">
    <citation type="journal article" date="1999" name="Methods Enzymol.">
        <title>High-efficiency full-length cDNA cloning.</title>
        <authorList>
            <person name="Carninci P."/>
            <person name="Hayashizaki Y."/>
        </authorList>
    </citation>
    <scope>NUCLEOTIDE SEQUENCE</scope>
    <source>
        <strain evidence="2">C57BL/6J</strain>
        <tissue evidence="2">Cerebellum</tissue>
    </source>
</reference>
<name>Q3UXX3_MOUSE</name>
<dbReference type="MGI" id="MGI:1923429">
    <property type="gene designation" value="Usp31"/>
</dbReference>
<accession>Q3UXX3</accession>
<organism evidence="2">
    <name type="scientific">Mus musculus</name>
    <name type="common">Mouse</name>
    <dbReference type="NCBI Taxonomy" id="10090"/>
    <lineage>
        <taxon>Eukaryota</taxon>
        <taxon>Metazoa</taxon>
        <taxon>Chordata</taxon>
        <taxon>Craniata</taxon>
        <taxon>Vertebrata</taxon>
        <taxon>Euteleostomi</taxon>
        <taxon>Mammalia</taxon>
        <taxon>Eutheria</taxon>
        <taxon>Euarchontoglires</taxon>
        <taxon>Glires</taxon>
        <taxon>Rodentia</taxon>
        <taxon>Myomorpha</taxon>
        <taxon>Muroidea</taxon>
        <taxon>Muridae</taxon>
        <taxon>Murinae</taxon>
        <taxon>Mus</taxon>
        <taxon>Mus</taxon>
    </lineage>
</organism>
<feature type="transmembrane region" description="Helical" evidence="1">
    <location>
        <begin position="53"/>
        <end position="71"/>
    </location>
</feature>
<reference evidence="2" key="3">
    <citation type="journal article" date="2000" name="Genome Res.">
        <title>RIKEN integrated sequence analysis (RISA) system--384-format sequencing pipeline with 384 multicapillary sequencer.</title>
        <authorList>
            <person name="Shibata K."/>
            <person name="Itoh M."/>
            <person name="Aizawa K."/>
            <person name="Nagaoka S."/>
            <person name="Sasaki N."/>
            <person name="Carninci P."/>
            <person name="Konno H."/>
            <person name="Akiyama J."/>
            <person name="Nishi K."/>
            <person name="Kitsunai T."/>
            <person name="Tashiro H."/>
            <person name="Itoh M."/>
            <person name="Sumi N."/>
            <person name="Ishii Y."/>
            <person name="Nakamura S."/>
            <person name="Hazama M."/>
            <person name="Nishine T."/>
            <person name="Harada A."/>
            <person name="Yamamoto R."/>
            <person name="Matsumoto H."/>
            <person name="Sakaguchi S."/>
            <person name="Ikegami T."/>
            <person name="Kashiwagi K."/>
            <person name="Fujiwake S."/>
            <person name="Inoue K."/>
            <person name="Togawa Y."/>
            <person name="Izawa M."/>
            <person name="Ohara E."/>
            <person name="Watahiki M."/>
            <person name="Yoneda Y."/>
            <person name="Ishikawa T."/>
            <person name="Ozawa K."/>
            <person name="Tanaka T."/>
            <person name="Matsuura S."/>
            <person name="Kawai J."/>
            <person name="Okazaki Y."/>
            <person name="Muramatsu M."/>
            <person name="Inoue Y."/>
            <person name="Kira A."/>
            <person name="Hayashizaki Y."/>
        </authorList>
    </citation>
    <scope>NUCLEOTIDE SEQUENCE</scope>
    <source>
        <strain evidence="2">C57BL/6J</strain>
        <tissue evidence="2">Cerebellum</tissue>
    </source>
</reference>
<dbReference type="AlphaFoldDB" id="Q3UXX3"/>